<dbReference type="Gene3D" id="2.30.42.10">
    <property type="match status" value="1"/>
</dbReference>
<dbReference type="InterPro" id="IPR001478">
    <property type="entry name" value="PDZ"/>
</dbReference>
<reference evidence="2" key="1">
    <citation type="journal article" date="2012" name="Nature">
        <title>The oyster genome reveals stress adaptation and complexity of shell formation.</title>
        <authorList>
            <person name="Zhang G."/>
            <person name="Fang X."/>
            <person name="Guo X."/>
            <person name="Li L."/>
            <person name="Luo R."/>
            <person name="Xu F."/>
            <person name="Yang P."/>
            <person name="Zhang L."/>
            <person name="Wang X."/>
            <person name="Qi H."/>
            <person name="Xiong Z."/>
            <person name="Que H."/>
            <person name="Xie Y."/>
            <person name="Holland P.W."/>
            <person name="Paps J."/>
            <person name="Zhu Y."/>
            <person name="Wu F."/>
            <person name="Chen Y."/>
            <person name="Wang J."/>
            <person name="Peng C."/>
            <person name="Meng J."/>
            <person name="Yang L."/>
            <person name="Liu J."/>
            <person name="Wen B."/>
            <person name="Zhang N."/>
            <person name="Huang Z."/>
            <person name="Zhu Q."/>
            <person name="Feng Y."/>
            <person name="Mount A."/>
            <person name="Hedgecock D."/>
            <person name="Xu Z."/>
            <person name="Liu Y."/>
            <person name="Domazet-Loso T."/>
            <person name="Du Y."/>
            <person name="Sun X."/>
            <person name="Zhang S."/>
            <person name="Liu B."/>
            <person name="Cheng P."/>
            <person name="Jiang X."/>
            <person name="Li J."/>
            <person name="Fan D."/>
            <person name="Wang W."/>
            <person name="Fu W."/>
            <person name="Wang T."/>
            <person name="Wang B."/>
            <person name="Zhang J."/>
            <person name="Peng Z."/>
            <person name="Li Y."/>
            <person name="Li N."/>
            <person name="Wang J."/>
            <person name="Chen M."/>
            <person name="He Y."/>
            <person name="Tan F."/>
            <person name="Song X."/>
            <person name="Zheng Q."/>
            <person name="Huang R."/>
            <person name="Yang H."/>
            <person name="Du X."/>
            <person name="Chen L."/>
            <person name="Yang M."/>
            <person name="Gaffney P.M."/>
            <person name="Wang S."/>
            <person name="Luo L."/>
            <person name="She Z."/>
            <person name="Ming Y."/>
            <person name="Huang W."/>
            <person name="Zhang S."/>
            <person name="Huang B."/>
            <person name="Zhang Y."/>
            <person name="Qu T."/>
            <person name="Ni P."/>
            <person name="Miao G."/>
            <person name="Wang J."/>
            <person name="Wang Q."/>
            <person name="Steinberg C.E."/>
            <person name="Wang H."/>
            <person name="Li N."/>
            <person name="Qian L."/>
            <person name="Zhang G."/>
            <person name="Li Y."/>
            <person name="Yang H."/>
            <person name="Liu X."/>
            <person name="Wang J."/>
            <person name="Yin Y."/>
            <person name="Wang J."/>
        </authorList>
    </citation>
    <scope>NUCLEOTIDE SEQUENCE [LARGE SCALE GENOMIC DNA]</scope>
    <source>
        <strain evidence="2">05x7-T-G4-1.051#20</strain>
    </source>
</reference>
<dbReference type="SMART" id="SM00228">
    <property type="entry name" value="PDZ"/>
    <property type="match status" value="1"/>
</dbReference>
<dbReference type="PROSITE" id="PS50106">
    <property type="entry name" value="PDZ"/>
    <property type="match status" value="1"/>
</dbReference>
<dbReference type="InParanoid" id="K1QA27"/>
<dbReference type="CDD" id="cd06752">
    <property type="entry name" value="PDZ_PDZD11-like"/>
    <property type="match status" value="1"/>
</dbReference>
<dbReference type="Pfam" id="PF00595">
    <property type="entry name" value="PDZ"/>
    <property type="match status" value="1"/>
</dbReference>
<dbReference type="EMBL" id="JH816101">
    <property type="protein sequence ID" value="EKC30813.1"/>
    <property type="molecule type" value="Genomic_DNA"/>
</dbReference>
<dbReference type="HOGENOM" id="CLU_138767_0_0_1"/>
<evidence type="ECO:0000313" key="2">
    <source>
        <dbReference type="EMBL" id="EKC30813.1"/>
    </source>
</evidence>
<sequence>MNQDHRVELVRARLPPYEHPPPWVPPQQREFHPDYNNDIREFLPRELILQRMRASEQLGFNIRGGQEHHCGIFVSKVMVNSEADKLGLREGDQILMVNNRDFENIDHAEAVKVLKMNTRIVMTVRFFPYGYDRTYDKCKFLASNQQAESNDNYDYLFSIEKF</sequence>
<gene>
    <name evidence="2" type="ORF">CGI_10019705</name>
</gene>
<dbReference type="FunCoup" id="K1QA27">
    <property type="interactions" value="660"/>
</dbReference>
<feature type="domain" description="PDZ" evidence="1">
    <location>
        <begin position="46"/>
        <end position="115"/>
    </location>
</feature>
<organism evidence="2">
    <name type="scientific">Magallana gigas</name>
    <name type="common">Pacific oyster</name>
    <name type="synonym">Crassostrea gigas</name>
    <dbReference type="NCBI Taxonomy" id="29159"/>
    <lineage>
        <taxon>Eukaryota</taxon>
        <taxon>Metazoa</taxon>
        <taxon>Spiralia</taxon>
        <taxon>Lophotrochozoa</taxon>
        <taxon>Mollusca</taxon>
        <taxon>Bivalvia</taxon>
        <taxon>Autobranchia</taxon>
        <taxon>Pteriomorphia</taxon>
        <taxon>Ostreida</taxon>
        <taxon>Ostreoidea</taxon>
        <taxon>Ostreidae</taxon>
        <taxon>Magallana</taxon>
    </lineage>
</organism>
<protein>
    <submittedName>
        <fullName evidence="2">PDZ domain-containing protein 11</fullName>
    </submittedName>
</protein>
<dbReference type="InterPro" id="IPR036034">
    <property type="entry name" value="PDZ_sf"/>
</dbReference>
<dbReference type="PANTHER" id="PTHR14063">
    <property type="entry name" value="PROTEIN LIN-7 HOMOLOG"/>
    <property type="match status" value="1"/>
</dbReference>
<proteinExistence type="predicted"/>
<name>K1QA27_MAGGI</name>
<dbReference type="FunFam" id="2.30.42.10:FF:000087">
    <property type="entry name" value="Whirlin a"/>
    <property type="match status" value="1"/>
</dbReference>
<dbReference type="SUPFAM" id="SSF50156">
    <property type="entry name" value="PDZ domain-like"/>
    <property type="match status" value="1"/>
</dbReference>
<evidence type="ECO:0000259" key="1">
    <source>
        <dbReference type="PROSITE" id="PS50106"/>
    </source>
</evidence>
<dbReference type="InterPro" id="IPR051109">
    <property type="entry name" value="MAM_complex_regulator"/>
</dbReference>
<dbReference type="AlphaFoldDB" id="K1QA27"/>
<accession>K1QA27</accession>